<dbReference type="Pfam" id="PF08268">
    <property type="entry name" value="FBA_3"/>
    <property type="match status" value="1"/>
</dbReference>
<protein>
    <recommendedName>
        <fullName evidence="1">F-box associated beta-propeller type 3 domain-containing protein</fullName>
    </recommendedName>
</protein>
<name>A0A484LDS5_9ASTE</name>
<evidence type="ECO:0000313" key="2">
    <source>
        <dbReference type="EMBL" id="VFQ74530.1"/>
    </source>
</evidence>
<dbReference type="PANTHER" id="PTHR31672">
    <property type="entry name" value="BNACNNG10540D PROTEIN"/>
    <property type="match status" value="1"/>
</dbReference>
<gene>
    <name evidence="2" type="ORF">CCAM_LOCUS16306</name>
</gene>
<organism evidence="2 3">
    <name type="scientific">Cuscuta campestris</name>
    <dbReference type="NCBI Taxonomy" id="132261"/>
    <lineage>
        <taxon>Eukaryota</taxon>
        <taxon>Viridiplantae</taxon>
        <taxon>Streptophyta</taxon>
        <taxon>Embryophyta</taxon>
        <taxon>Tracheophyta</taxon>
        <taxon>Spermatophyta</taxon>
        <taxon>Magnoliopsida</taxon>
        <taxon>eudicotyledons</taxon>
        <taxon>Gunneridae</taxon>
        <taxon>Pentapetalae</taxon>
        <taxon>asterids</taxon>
        <taxon>lamiids</taxon>
        <taxon>Solanales</taxon>
        <taxon>Convolvulaceae</taxon>
        <taxon>Cuscuteae</taxon>
        <taxon>Cuscuta</taxon>
        <taxon>Cuscuta subgen. Grammica</taxon>
        <taxon>Cuscuta sect. Cleistogrammica</taxon>
    </lineage>
</organism>
<dbReference type="InterPro" id="IPR013187">
    <property type="entry name" value="F-box-assoc_dom_typ3"/>
</dbReference>
<evidence type="ECO:0000259" key="1">
    <source>
        <dbReference type="Pfam" id="PF08268"/>
    </source>
</evidence>
<dbReference type="AlphaFoldDB" id="A0A484LDS5"/>
<proteinExistence type="predicted"/>
<dbReference type="PANTHER" id="PTHR31672:SF13">
    <property type="entry name" value="F-BOX PROTEIN CPR30-LIKE"/>
    <property type="match status" value="1"/>
</dbReference>
<evidence type="ECO:0000313" key="3">
    <source>
        <dbReference type="Proteomes" id="UP000595140"/>
    </source>
</evidence>
<dbReference type="InterPro" id="IPR017451">
    <property type="entry name" value="F-box-assoc_interact_dom"/>
</dbReference>
<dbReference type="NCBIfam" id="TIGR01640">
    <property type="entry name" value="F_box_assoc_1"/>
    <property type="match status" value="1"/>
</dbReference>
<dbReference type="OrthoDB" id="1845982at2759"/>
<reference evidence="2 3" key="1">
    <citation type="submission" date="2018-04" db="EMBL/GenBank/DDBJ databases">
        <authorList>
            <person name="Vogel A."/>
        </authorList>
    </citation>
    <scope>NUCLEOTIDE SEQUENCE [LARGE SCALE GENOMIC DNA]</scope>
</reference>
<sequence>MVRSSLTTMDKCKAVSKEVKDLIHDTWFVRNYYRTTKNILGYFVQTIQNHSSVSTFVSVDEDEEGDGESPLRAPRVSMSSFIKDDMKILASSSQGILCCRRYESGTYRYYICKPSTGQIVLLPSPMKRLGSFHEHVSLIVAKSTPLHYRIIRYYPDRHLSPSGYDSYVCEIFDSKIWTWRPTENLVTEYNTIFENQPSVCIGEVAYLLTNKDTVVAFDSSLETHAEFGIPAPARAEGNGYNVRQIVEYKGKLGLTSRERNSDRLFLWVLEDGKSCRWREEREVEIDENEGRLVGCGLADTALMVGYELQVYRQSGFCYPYKPITAIFPFRSDWEAVNLEGEEGCMLSSLEEMMMC</sequence>
<feature type="domain" description="F-box associated beta-propeller type 3" evidence="1">
    <location>
        <begin position="48"/>
        <end position="280"/>
    </location>
</feature>
<dbReference type="InterPro" id="IPR050796">
    <property type="entry name" value="SCF_F-box_component"/>
</dbReference>
<accession>A0A484LDS5</accession>
<dbReference type="EMBL" id="OOIL02001339">
    <property type="protein sequence ID" value="VFQ74530.1"/>
    <property type="molecule type" value="Genomic_DNA"/>
</dbReference>
<keyword evidence="3" id="KW-1185">Reference proteome</keyword>
<dbReference type="Proteomes" id="UP000595140">
    <property type="component" value="Unassembled WGS sequence"/>
</dbReference>